<evidence type="ECO:0000313" key="2">
    <source>
        <dbReference type="Proteomes" id="UP000001601"/>
    </source>
</evidence>
<dbReference type="Proteomes" id="UP000001601">
    <property type="component" value="Unassembled WGS sequence"/>
</dbReference>
<reference evidence="1 2" key="1">
    <citation type="journal article" date="2007" name="Nature">
        <title>Light stimulates growth of proteorhodopsin-containing marine Flavobacteria.</title>
        <authorList>
            <person name="Gomez-Consarnau L."/>
            <person name="Gonzalez J.M."/>
            <person name="Coll-Llado M."/>
            <person name="Gourdon P."/>
            <person name="Pascher T."/>
            <person name="Neutze R."/>
            <person name="Pedros-Alio C."/>
            <person name="Pinhassi J."/>
        </authorList>
    </citation>
    <scope>NUCLEOTIDE SEQUENCE [LARGE SCALE GENOMIC DNA]</scope>
    <source>
        <strain evidence="1 2">MED217</strain>
    </source>
</reference>
<proteinExistence type="predicted"/>
<accession>A3XPQ4</accession>
<keyword evidence="2" id="KW-1185">Reference proteome</keyword>
<protein>
    <submittedName>
        <fullName evidence="1">Uncharacterized protein</fullName>
    </submittedName>
</protein>
<comment type="caution">
    <text evidence="1">The sequence shown here is derived from an EMBL/GenBank/DDBJ whole genome shotgun (WGS) entry which is preliminary data.</text>
</comment>
<gene>
    <name evidence="1" type="ORF">MED217_13204</name>
</gene>
<evidence type="ECO:0000313" key="1">
    <source>
        <dbReference type="EMBL" id="EAQ48466.1"/>
    </source>
</evidence>
<dbReference type="AlphaFoldDB" id="A3XPQ4"/>
<sequence length="48" mass="5672">MIEISHSVCISSKKKQKSIRIQYFYKLVNSKKMRALLFKKGVVQLLEE</sequence>
<dbReference type="STRING" id="398720.MED217_13204"/>
<dbReference type="EMBL" id="AANC01000008">
    <property type="protein sequence ID" value="EAQ48466.1"/>
    <property type="molecule type" value="Genomic_DNA"/>
</dbReference>
<dbReference type="HOGENOM" id="CLU_3154332_0_0_10"/>
<organism evidence="1 2">
    <name type="scientific">Leeuwenhoekiella blandensis (strain CECT 7118 / CCUG 51940 / KCTC 22103 / MED217)</name>
    <name type="common">Flavobacterium sp. (strain MED217)</name>
    <dbReference type="NCBI Taxonomy" id="398720"/>
    <lineage>
        <taxon>Bacteria</taxon>
        <taxon>Pseudomonadati</taxon>
        <taxon>Bacteroidota</taxon>
        <taxon>Flavobacteriia</taxon>
        <taxon>Flavobacteriales</taxon>
        <taxon>Flavobacteriaceae</taxon>
        <taxon>Leeuwenhoekiella</taxon>
    </lineage>
</organism>
<name>A3XPQ4_LEEBM</name>